<comment type="caution">
    <text evidence="10">The sequence shown here is derived from an EMBL/GenBank/DDBJ whole genome shotgun (WGS) entry which is preliminary data.</text>
</comment>
<feature type="domain" description="FAD dependent oxidoreductase" evidence="8">
    <location>
        <begin position="22"/>
        <end position="348"/>
    </location>
</feature>
<comment type="similarity">
    <text evidence="2 7">Belongs to the FAD-dependent glycerol-3-phosphate dehydrogenase family.</text>
</comment>
<dbReference type="EC" id="1.1.5.3" evidence="7"/>
<sequence length="548" mass="61671">MNILSSTNRKALTDTVKAQHYDLLIIGGGITGAGIALDAASRGLKTVLVEKNDFASGTSSKSTKLIHGGLRYLKQFEIALVREVGRERATLHKLIPNLVTSEKMLLPLIKDGTFGKLMTSIGLMVYDVLAGVEKVDQRKMLDIEETLEKEPLLSEENVEGGGIYAEYRTDDARLTIEIIKTASRFGAHCLNYVQADEFIYKEGKVAGVFATDFISGEKMEIRAKSTISAAGPWVDELRMKNHSLTSKHLHLTKGVHIVLPHSKFPLKQAIYFDFPDKRMVFAIPRGKITYIGTTDTDYFGDKDKILTTKADVDYLINGTNHAFPKLNLKAKDVESSWAGVRPLIHEDGKSASEISRKDEIFESETGLISIAGGKLTGYRKMAEKVVDRLYDRLHKEEDMPIVETKTTHIDLDNGAFKNAKAVKKYRKSIREQLEAIGLEKYYAGYLVSNYGKSTDKIIEGMNAFDNKALHLKLIRSELRYCLENEMVFSIQDFYIRRTGRLYFDIHSIKPTLEVILKDFQNHFGWSAEKTLSEKEAMEKAIEEVSVFS</sequence>
<dbReference type="GO" id="GO:0046168">
    <property type="term" value="P:glycerol-3-phosphate catabolic process"/>
    <property type="evidence" value="ECO:0007669"/>
    <property type="project" value="TreeGrafter"/>
</dbReference>
<evidence type="ECO:0000259" key="9">
    <source>
        <dbReference type="Pfam" id="PF16901"/>
    </source>
</evidence>
<evidence type="ECO:0000256" key="4">
    <source>
        <dbReference type="ARBA" id="ARBA00022798"/>
    </source>
</evidence>
<protein>
    <recommendedName>
        <fullName evidence="7">Glycerol-3-phosphate dehydrogenase</fullName>
        <ecNumber evidence="7">1.1.5.3</ecNumber>
    </recommendedName>
</protein>
<dbReference type="PRINTS" id="PR01001">
    <property type="entry name" value="FADG3PDH"/>
</dbReference>
<dbReference type="PANTHER" id="PTHR11985:SF35">
    <property type="entry name" value="ANAEROBIC GLYCEROL-3-PHOSPHATE DEHYDROGENASE SUBUNIT A"/>
    <property type="match status" value="1"/>
</dbReference>
<dbReference type="PATRIC" id="fig|1566026.4.peg.2529"/>
<gene>
    <name evidence="10" type="ORF">OB69_03790</name>
</gene>
<evidence type="ECO:0000256" key="5">
    <source>
        <dbReference type="ARBA" id="ARBA00022827"/>
    </source>
</evidence>
<name>A0A0L8APH0_9BACT</name>
<dbReference type="SUPFAM" id="SSF54373">
    <property type="entry name" value="FAD-linked reductases, C-terminal domain"/>
    <property type="match status" value="1"/>
</dbReference>
<evidence type="ECO:0000313" key="11">
    <source>
        <dbReference type="Proteomes" id="UP000036908"/>
    </source>
</evidence>
<dbReference type="Pfam" id="PF01266">
    <property type="entry name" value="DAO"/>
    <property type="match status" value="1"/>
</dbReference>
<dbReference type="InterPro" id="IPR036188">
    <property type="entry name" value="FAD/NAD-bd_sf"/>
</dbReference>
<dbReference type="PROSITE" id="PS00978">
    <property type="entry name" value="FAD_G3PDH_2"/>
    <property type="match status" value="1"/>
</dbReference>
<dbReference type="InterPro" id="IPR006076">
    <property type="entry name" value="FAD-dep_OxRdtase"/>
</dbReference>
<dbReference type="AlphaFoldDB" id="A0A0L8APH0"/>
<dbReference type="RefSeq" id="WP_053222351.1">
    <property type="nucleotide sequence ID" value="NZ_JSVA01000004.1"/>
</dbReference>
<dbReference type="Gene3D" id="1.10.8.870">
    <property type="entry name" value="Alpha-glycerophosphate oxidase, cap domain"/>
    <property type="match status" value="1"/>
</dbReference>
<dbReference type="InterPro" id="IPR031656">
    <property type="entry name" value="DAO_C"/>
</dbReference>
<feature type="domain" description="Alpha-glycerophosphate oxidase C-terminal" evidence="9">
    <location>
        <begin position="427"/>
        <end position="529"/>
    </location>
</feature>
<evidence type="ECO:0000256" key="1">
    <source>
        <dbReference type="ARBA" id="ARBA00001974"/>
    </source>
</evidence>
<evidence type="ECO:0000259" key="8">
    <source>
        <dbReference type="Pfam" id="PF01266"/>
    </source>
</evidence>
<evidence type="ECO:0000256" key="7">
    <source>
        <dbReference type="RuleBase" id="RU361217"/>
    </source>
</evidence>
<dbReference type="OrthoDB" id="9766796at2"/>
<comment type="cofactor">
    <cofactor evidence="1 7">
        <name>FAD</name>
        <dbReference type="ChEBI" id="CHEBI:57692"/>
    </cofactor>
</comment>
<evidence type="ECO:0000256" key="2">
    <source>
        <dbReference type="ARBA" id="ARBA00007330"/>
    </source>
</evidence>
<organism evidence="10 11">
    <name type="scientific">Roseivirga seohaensis subsp. aquiponti</name>
    <dbReference type="NCBI Taxonomy" id="1566026"/>
    <lineage>
        <taxon>Bacteria</taxon>
        <taxon>Pseudomonadati</taxon>
        <taxon>Bacteroidota</taxon>
        <taxon>Cytophagia</taxon>
        <taxon>Cytophagales</taxon>
        <taxon>Roseivirgaceae</taxon>
        <taxon>Roseivirga</taxon>
    </lineage>
</organism>
<keyword evidence="5" id="KW-0274">FAD</keyword>
<keyword evidence="11" id="KW-1185">Reference proteome</keyword>
<evidence type="ECO:0000313" key="10">
    <source>
        <dbReference type="EMBL" id="KOF04115.1"/>
    </source>
</evidence>
<dbReference type="GO" id="GO:0006071">
    <property type="term" value="P:glycerol metabolic process"/>
    <property type="evidence" value="ECO:0007669"/>
    <property type="project" value="UniProtKB-KW"/>
</dbReference>
<accession>A0A0L8APH0</accession>
<keyword evidence="3 7" id="KW-0285">Flavoprotein</keyword>
<dbReference type="Pfam" id="PF16901">
    <property type="entry name" value="DAO_C"/>
    <property type="match status" value="1"/>
</dbReference>
<evidence type="ECO:0000256" key="3">
    <source>
        <dbReference type="ARBA" id="ARBA00022630"/>
    </source>
</evidence>
<dbReference type="PROSITE" id="PS00977">
    <property type="entry name" value="FAD_G3PDH_1"/>
    <property type="match status" value="1"/>
</dbReference>
<reference evidence="11" key="1">
    <citation type="submission" date="2014-11" db="EMBL/GenBank/DDBJ databases">
        <title>Genome sequencing of Roseivirga sp. D-25.</title>
        <authorList>
            <person name="Selvaratnam C."/>
            <person name="Thevarajoo S."/>
            <person name="Goh K.M."/>
            <person name="Eee R."/>
            <person name="Chan K.-G."/>
            <person name="Chong C.S."/>
        </authorList>
    </citation>
    <scope>NUCLEOTIDE SEQUENCE [LARGE SCALE GENOMIC DNA]</scope>
    <source>
        <strain evidence="11">D-25</strain>
    </source>
</reference>
<dbReference type="GO" id="GO:0004368">
    <property type="term" value="F:glycerol-3-phosphate dehydrogenase (quinone) activity"/>
    <property type="evidence" value="ECO:0007669"/>
    <property type="project" value="UniProtKB-EC"/>
</dbReference>
<dbReference type="Gene3D" id="3.30.9.10">
    <property type="entry name" value="D-Amino Acid Oxidase, subunit A, domain 2"/>
    <property type="match status" value="1"/>
</dbReference>
<dbReference type="SUPFAM" id="SSF51905">
    <property type="entry name" value="FAD/NAD(P)-binding domain"/>
    <property type="match status" value="1"/>
</dbReference>
<dbReference type="InterPro" id="IPR038299">
    <property type="entry name" value="DAO_C_sf"/>
</dbReference>
<comment type="catalytic activity">
    <reaction evidence="7">
        <text>a quinone + sn-glycerol 3-phosphate = dihydroxyacetone phosphate + a quinol</text>
        <dbReference type="Rhea" id="RHEA:18977"/>
        <dbReference type="ChEBI" id="CHEBI:24646"/>
        <dbReference type="ChEBI" id="CHEBI:57597"/>
        <dbReference type="ChEBI" id="CHEBI:57642"/>
        <dbReference type="ChEBI" id="CHEBI:132124"/>
        <dbReference type="EC" id="1.1.5.3"/>
    </reaction>
</comment>
<dbReference type="InterPro" id="IPR000447">
    <property type="entry name" value="G3P_DH_FAD-dep"/>
</dbReference>
<dbReference type="GO" id="GO:0009331">
    <property type="term" value="C:glycerol-3-phosphate dehydrogenase (FAD) complex"/>
    <property type="evidence" value="ECO:0007669"/>
    <property type="project" value="UniProtKB-UniRule"/>
</dbReference>
<dbReference type="Gene3D" id="3.50.50.60">
    <property type="entry name" value="FAD/NAD(P)-binding domain"/>
    <property type="match status" value="1"/>
</dbReference>
<dbReference type="Proteomes" id="UP000036908">
    <property type="component" value="Unassembled WGS sequence"/>
</dbReference>
<keyword evidence="6 7" id="KW-0560">Oxidoreductase</keyword>
<dbReference type="EMBL" id="JSVA01000004">
    <property type="protein sequence ID" value="KOF04115.1"/>
    <property type="molecule type" value="Genomic_DNA"/>
</dbReference>
<proteinExistence type="inferred from homology"/>
<dbReference type="PANTHER" id="PTHR11985">
    <property type="entry name" value="GLYCEROL-3-PHOSPHATE DEHYDROGENASE"/>
    <property type="match status" value="1"/>
</dbReference>
<keyword evidence="4" id="KW-0319">Glycerol metabolism</keyword>
<evidence type="ECO:0000256" key="6">
    <source>
        <dbReference type="ARBA" id="ARBA00023002"/>
    </source>
</evidence>